<organism evidence="2 3">
    <name type="scientific">Stephania yunnanensis</name>
    <dbReference type="NCBI Taxonomy" id="152371"/>
    <lineage>
        <taxon>Eukaryota</taxon>
        <taxon>Viridiplantae</taxon>
        <taxon>Streptophyta</taxon>
        <taxon>Embryophyta</taxon>
        <taxon>Tracheophyta</taxon>
        <taxon>Spermatophyta</taxon>
        <taxon>Magnoliopsida</taxon>
        <taxon>Ranunculales</taxon>
        <taxon>Menispermaceae</taxon>
        <taxon>Menispermoideae</taxon>
        <taxon>Cissampelideae</taxon>
        <taxon>Stephania</taxon>
    </lineage>
</organism>
<keyword evidence="1" id="KW-0812">Transmembrane</keyword>
<keyword evidence="1" id="KW-1133">Transmembrane helix</keyword>
<reference evidence="2 3" key="1">
    <citation type="submission" date="2024-01" db="EMBL/GenBank/DDBJ databases">
        <title>Genome assemblies of Stephania.</title>
        <authorList>
            <person name="Yang L."/>
        </authorList>
    </citation>
    <scope>NUCLEOTIDE SEQUENCE [LARGE SCALE GENOMIC DNA]</scope>
    <source>
        <strain evidence="2">YNDBR</strain>
        <tissue evidence="2">Leaf</tissue>
    </source>
</reference>
<dbReference type="EMBL" id="JBBNAF010000003">
    <property type="protein sequence ID" value="KAK9160990.1"/>
    <property type="molecule type" value="Genomic_DNA"/>
</dbReference>
<feature type="transmembrane region" description="Helical" evidence="1">
    <location>
        <begin position="27"/>
        <end position="48"/>
    </location>
</feature>
<keyword evidence="1" id="KW-0472">Membrane</keyword>
<dbReference type="Proteomes" id="UP001420932">
    <property type="component" value="Unassembled WGS sequence"/>
</dbReference>
<evidence type="ECO:0000313" key="3">
    <source>
        <dbReference type="Proteomes" id="UP001420932"/>
    </source>
</evidence>
<name>A0AAP0PZA0_9MAGN</name>
<comment type="caution">
    <text evidence="2">The sequence shown here is derived from an EMBL/GenBank/DDBJ whole genome shotgun (WGS) entry which is preliminary data.</text>
</comment>
<accession>A0AAP0PZA0</accession>
<evidence type="ECO:0000256" key="1">
    <source>
        <dbReference type="SAM" id="Phobius"/>
    </source>
</evidence>
<evidence type="ECO:0000313" key="2">
    <source>
        <dbReference type="EMBL" id="KAK9160990.1"/>
    </source>
</evidence>
<sequence length="57" mass="6412">MQVTWLETDIFTAGLGFLMLSVRYSGLTNILSLLVLLISLFMVWSLLFGTEAMVKVK</sequence>
<keyword evidence="3" id="KW-1185">Reference proteome</keyword>
<gene>
    <name evidence="2" type="ORF">Syun_007331</name>
</gene>
<proteinExistence type="predicted"/>
<protein>
    <submittedName>
        <fullName evidence="2">Uncharacterized protein</fullName>
    </submittedName>
</protein>
<dbReference type="AlphaFoldDB" id="A0AAP0PZA0"/>